<gene>
    <name evidence="1" type="ORF">O6H91_02G155800</name>
</gene>
<evidence type="ECO:0000313" key="2">
    <source>
        <dbReference type="Proteomes" id="UP001162992"/>
    </source>
</evidence>
<reference evidence="2" key="1">
    <citation type="journal article" date="2024" name="Proc. Natl. Acad. Sci. U.S.A.">
        <title>Extraordinary preservation of gene collinearity over three hundred million years revealed in homosporous lycophytes.</title>
        <authorList>
            <person name="Li C."/>
            <person name="Wickell D."/>
            <person name="Kuo L.Y."/>
            <person name="Chen X."/>
            <person name="Nie B."/>
            <person name="Liao X."/>
            <person name="Peng D."/>
            <person name="Ji J."/>
            <person name="Jenkins J."/>
            <person name="Williams M."/>
            <person name="Shu S."/>
            <person name="Plott C."/>
            <person name="Barry K."/>
            <person name="Rajasekar S."/>
            <person name="Grimwood J."/>
            <person name="Han X."/>
            <person name="Sun S."/>
            <person name="Hou Z."/>
            <person name="He W."/>
            <person name="Dai G."/>
            <person name="Sun C."/>
            <person name="Schmutz J."/>
            <person name="Leebens-Mack J.H."/>
            <person name="Li F.W."/>
            <person name="Wang L."/>
        </authorList>
    </citation>
    <scope>NUCLEOTIDE SEQUENCE [LARGE SCALE GENOMIC DNA]</scope>
    <source>
        <strain evidence="2">cv. PW_Plant_1</strain>
    </source>
</reference>
<proteinExistence type="predicted"/>
<organism evidence="1 2">
    <name type="scientific">Diphasiastrum complanatum</name>
    <name type="common">Issler's clubmoss</name>
    <name type="synonym">Lycopodium complanatum</name>
    <dbReference type="NCBI Taxonomy" id="34168"/>
    <lineage>
        <taxon>Eukaryota</taxon>
        <taxon>Viridiplantae</taxon>
        <taxon>Streptophyta</taxon>
        <taxon>Embryophyta</taxon>
        <taxon>Tracheophyta</taxon>
        <taxon>Lycopodiopsida</taxon>
        <taxon>Lycopodiales</taxon>
        <taxon>Lycopodiaceae</taxon>
        <taxon>Lycopodioideae</taxon>
        <taxon>Diphasiastrum</taxon>
    </lineage>
</organism>
<sequence length="168" mass="19244">MAAIEMKRPNNYYGINQEQIRPLLSTLLEDPLLADVPKHPSVFDIDALISLELGSAMKLSILKMDGSTFDVVMNNSAKVRDLKATVKKRVNESEQSQLGRRQISWKHVWGNFCLCFMNQKLIDDGALLQDFGIKNNDQLRFVHHLVSRESGKHSHAKKRRFFHGLQKT</sequence>
<dbReference type="Proteomes" id="UP001162992">
    <property type="component" value="Chromosome 2"/>
</dbReference>
<protein>
    <submittedName>
        <fullName evidence="1">Uncharacterized protein</fullName>
    </submittedName>
</protein>
<accession>A0ACC2EMI3</accession>
<evidence type="ECO:0000313" key="1">
    <source>
        <dbReference type="EMBL" id="KAJ7567617.1"/>
    </source>
</evidence>
<comment type="caution">
    <text evidence="1">The sequence shown here is derived from an EMBL/GenBank/DDBJ whole genome shotgun (WGS) entry which is preliminary data.</text>
</comment>
<keyword evidence="2" id="KW-1185">Reference proteome</keyword>
<dbReference type="EMBL" id="CM055093">
    <property type="protein sequence ID" value="KAJ7567617.1"/>
    <property type="molecule type" value="Genomic_DNA"/>
</dbReference>
<name>A0ACC2EMI3_DIPCM</name>